<dbReference type="InterPro" id="IPR009057">
    <property type="entry name" value="Homeodomain-like_sf"/>
</dbReference>
<keyword evidence="3" id="KW-0010">Activator</keyword>
<proteinExistence type="predicted"/>
<dbReference type="CDD" id="cd06999">
    <property type="entry name" value="cupin_HpaA-like_N"/>
    <property type="match status" value="1"/>
</dbReference>
<dbReference type="SMART" id="SM00342">
    <property type="entry name" value="HTH_ARAC"/>
    <property type="match status" value="1"/>
</dbReference>
<evidence type="ECO:0000256" key="3">
    <source>
        <dbReference type="ARBA" id="ARBA00023159"/>
    </source>
</evidence>
<dbReference type="RefSeq" id="WP_133561971.1">
    <property type="nucleotide sequence ID" value="NZ_SNZA01000003.1"/>
</dbReference>
<comment type="caution">
    <text evidence="6">The sequence shown here is derived from an EMBL/GenBank/DDBJ whole genome shotgun (WGS) entry which is preliminary data.</text>
</comment>
<evidence type="ECO:0000256" key="4">
    <source>
        <dbReference type="ARBA" id="ARBA00023163"/>
    </source>
</evidence>
<evidence type="ECO:0000256" key="2">
    <source>
        <dbReference type="ARBA" id="ARBA00023125"/>
    </source>
</evidence>
<dbReference type="InterPro" id="IPR047264">
    <property type="entry name" value="Cupin_HpaA-like_N"/>
</dbReference>
<evidence type="ECO:0000259" key="5">
    <source>
        <dbReference type="PROSITE" id="PS01124"/>
    </source>
</evidence>
<keyword evidence="1" id="KW-0805">Transcription regulation</keyword>
<feature type="domain" description="HTH araC/xylS-type" evidence="5">
    <location>
        <begin position="184"/>
        <end position="282"/>
    </location>
</feature>
<dbReference type="Proteomes" id="UP000295729">
    <property type="component" value="Unassembled WGS sequence"/>
</dbReference>
<dbReference type="AlphaFoldDB" id="A0A4R6X7P2"/>
<accession>A0A4R6X7P2</accession>
<keyword evidence="4" id="KW-0804">Transcription</keyword>
<dbReference type="Gene3D" id="1.10.10.60">
    <property type="entry name" value="Homeodomain-like"/>
    <property type="match status" value="1"/>
</dbReference>
<dbReference type="EMBL" id="SNZA01000003">
    <property type="protein sequence ID" value="TDR12997.1"/>
    <property type="molecule type" value="Genomic_DNA"/>
</dbReference>
<reference evidence="6 7" key="1">
    <citation type="submission" date="2019-03" db="EMBL/GenBank/DDBJ databases">
        <title>Genomic Encyclopedia of Type Strains, Phase IV (KMG-IV): sequencing the most valuable type-strain genomes for metagenomic binning, comparative biology and taxonomic classification.</title>
        <authorList>
            <person name="Goeker M."/>
        </authorList>
    </citation>
    <scope>NUCLEOTIDE SEQUENCE [LARGE SCALE GENOMIC DNA]</scope>
    <source>
        <strain evidence="6 7">DSM 5604</strain>
    </source>
</reference>
<dbReference type="PRINTS" id="PR00032">
    <property type="entry name" value="HTHARAC"/>
</dbReference>
<dbReference type="Gene3D" id="2.60.120.10">
    <property type="entry name" value="Jelly Rolls"/>
    <property type="match status" value="1"/>
</dbReference>
<organism evidence="6 7">
    <name type="scientific">Marinomonas communis</name>
    <dbReference type="NCBI Taxonomy" id="28254"/>
    <lineage>
        <taxon>Bacteria</taxon>
        <taxon>Pseudomonadati</taxon>
        <taxon>Pseudomonadota</taxon>
        <taxon>Gammaproteobacteria</taxon>
        <taxon>Oceanospirillales</taxon>
        <taxon>Oceanospirillaceae</taxon>
        <taxon>Marinomonas</taxon>
    </lineage>
</organism>
<evidence type="ECO:0000313" key="7">
    <source>
        <dbReference type="Proteomes" id="UP000295729"/>
    </source>
</evidence>
<keyword evidence="7" id="KW-1185">Reference proteome</keyword>
<dbReference type="PROSITE" id="PS01124">
    <property type="entry name" value="HTH_ARAC_FAMILY_2"/>
    <property type="match status" value="1"/>
</dbReference>
<dbReference type="InterPro" id="IPR018060">
    <property type="entry name" value="HTH_AraC"/>
</dbReference>
<dbReference type="GO" id="GO:0043565">
    <property type="term" value="F:sequence-specific DNA binding"/>
    <property type="evidence" value="ECO:0007669"/>
    <property type="project" value="InterPro"/>
</dbReference>
<dbReference type="InterPro" id="IPR003313">
    <property type="entry name" value="AraC-bd"/>
</dbReference>
<evidence type="ECO:0000256" key="1">
    <source>
        <dbReference type="ARBA" id="ARBA00023015"/>
    </source>
</evidence>
<sequence length="285" mass="33006">MNDSIPQFALYGEGRWLDNPDFVHIEDIAARSSGLGWHIKAHQHTQLTQILLLNSGSVQLQMDSEKRFLEGCWAILIPPGTVHSFRFAPNTDGRVLSIADSLLERDYLNAAFIQTPDCIQLNSEPEEFQHLWQLLTLLEHEFHQVKPLKNSLIEHLLKAILVYIERHHSGVRNSYQTPDDMVLQRLKLLVSQHLKEHWKLSDYALALNVSEKTLSRLVQKAYGKSVLQLTHEHLLREAKRNLIYTQKSVEEIAYDLGFKDPGYFSRFFKRAEQLTPAQYRRSLDA</sequence>
<dbReference type="GO" id="GO:0003700">
    <property type="term" value="F:DNA-binding transcription factor activity"/>
    <property type="evidence" value="ECO:0007669"/>
    <property type="project" value="InterPro"/>
</dbReference>
<dbReference type="PANTHER" id="PTHR43280">
    <property type="entry name" value="ARAC-FAMILY TRANSCRIPTIONAL REGULATOR"/>
    <property type="match status" value="1"/>
</dbReference>
<dbReference type="InterPro" id="IPR011051">
    <property type="entry name" value="RmlC_Cupin_sf"/>
</dbReference>
<dbReference type="PANTHER" id="PTHR43280:SF32">
    <property type="entry name" value="TRANSCRIPTIONAL REGULATORY PROTEIN"/>
    <property type="match status" value="1"/>
</dbReference>
<gene>
    <name evidence="6" type="ORF">C8D85_1870</name>
</gene>
<evidence type="ECO:0000313" key="6">
    <source>
        <dbReference type="EMBL" id="TDR12997.1"/>
    </source>
</evidence>
<dbReference type="InterPro" id="IPR014710">
    <property type="entry name" value="RmlC-like_jellyroll"/>
</dbReference>
<dbReference type="Pfam" id="PF12833">
    <property type="entry name" value="HTH_18"/>
    <property type="match status" value="1"/>
</dbReference>
<dbReference type="SUPFAM" id="SSF51182">
    <property type="entry name" value="RmlC-like cupins"/>
    <property type="match status" value="1"/>
</dbReference>
<dbReference type="SUPFAM" id="SSF46689">
    <property type="entry name" value="Homeodomain-like"/>
    <property type="match status" value="1"/>
</dbReference>
<dbReference type="InterPro" id="IPR020449">
    <property type="entry name" value="Tscrpt_reg_AraC-type_HTH"/>
</dbReference>
<dbReference type="OrthoDB" id="9814125at2"/>
<keyword evidence="2" id="KW-0238">DNA-binding</keyword>
<name>A0A4R6X7P2_9GAMM</name>
<dbReference type="Pfam" id="PF02311">
    <property type="entry name" value="AraC_binding"/>
    <property type="match status" value="1"/>
</dbReference>
<protein>
    <submittedName>
        <fullName evidence="6">AraC family transcriptional regulator</fullName>
    </submittedName>
</protein>